<dbReference type="Gene3D" id="3.40.50.150">
    <property type="entry name" value="Vaccinia Virus protein VP39"/>
    <property type="match status" value="1"/>
</dbReference>
<dbReference type="Pfam" id="PF13489">
    <property type="entry name" value="Methyltransf_23"/>
    <property type="match status" value="1"/>
</dbReference>
<gene>
    <name evidence="2" type="ORF">LCGC14_2420440</name>
</gene>
<evidence type="ECO:0000313" key="2">
    <source>
        <dbReference type="EMBL" id="KKL23932.1"/>
    </source>
</evidence>
<dbReference type="GO" id="GO:0016740">
    <property type="term" value="F:transferase activity"/>
    <property type="evidence" value="ECO:0007669"/>
    <property type="project" value="UniProtKB-KW"/>
</dbReference>
<reference evidence="2" key="1">
    <citation type="journal article" date="2015" name="Nature">
        <title>Complex archaea that bridge the gap between prokaryotes and eukaryotes.</title>
        <authorList>
            <person name="Spang A."/>
            <person name="Saw J.H."/>
            <person name="Jorgensen S.L."/>
            <person name="Zaremba-Niedzwiedzka K."/>
            <person name="Martijn J."/>
            <person name="Lind A.E."/>
            <person name="van Eijk R."/>
            <person name="Schleper C."/>
            <person name="Guy L."/>
            <person name="Ettema T.J."/>
        </authorList>
    </citation>
    <scope>NUCLEOTIDE SEQUENCE</scope>
</reference>
<comment type="caution">
    <text evidence="2">The sequence shown here is derived from an EMBL/GenBank/DDBJ whole genome shotgun (WGS) entry which is preliminary data.</text>
</comment>
<dbReference type="PANTHER" id="PTHR43861">
    <property type="entry name" value="TRANS-ACONITATE 2-METHYLTRANSFERASE-RELATED"/>
    <property type="match status" value="1"/>
</dbReference>
<dbReference type="EMBL" id="LAZR01036783">
    <property type="protein sequence ID" value="KKL23932.1"/>
    <property type="molecule type" value="Genomic_DNA"/>
</dbReference>
<dbReference type="InterPro" id="IPR029063">
    <property type="entry name" value="SAM-dependent_MTases_sf"/>
</dbReference>
<dbReference type="PANTHER" id="PTHR43861:SF3">
    <property type="entry name" value="PUTATIVE (AFU_ORTHOLOGUE AFUA_2G14390)-RELATED"/>
    <property type="match status" value="1"/>
</dbReference>
<accession>A0A0F9CC13</accession>
<sequence length="324" mass="36054">LESVPCDYCGSTDADVVLTGRDRLHGLEGTFRVVRCLKCDLARTDPRPTLDCLGQAYPDEYGPHQIAAIRARRPRGLLRWSLTNFRGYPLGRRWPGPLRWPVAPVAGLLLRRRRALRYIPFAEGGRLLDFGCGAGGYVARMAQAGWHAQGMDLSDAAVRTGRAAGLDLHIGTLPGCELPAGSVDAVTMWQAIEHVPSPMATLRGVRDVLRPGGLLMVACPRIDSLPARWFGPCWHDLDLPRHLTHFSRATLTRHVTEAGFDVLNVRAVRRPSGIRRSFAFLAEDSQRPLHRRMARSRLTVGLMTYLALLARRTAQIYCLARRND</sequence>
<evidence type="ECO:0008006" key="3">
    <source>
        <dbReference type="Google" id="ProtNLM"/>
    </source>
</evidence>
<protein>
    <recommendedName>
        <fullName evidence="3">Methyltransferase type 11 domain-containing protein</fullName>
    </recommendedName>
</protein>
<dbReference type="CDD" id="cd02440">
    <property type="entry name" value="AdoMet_MTases"/>
    <property type="match status" value="1"/>
</dbReference>
<organism evidence="2">
    <name type="scientific">marine sediment metagenome</name>
    <dbReference type="NCBI Taxonomy" id="412755"/>
    <lineage>
        <taxon>unclassified sequences</taxon>
        <taxon>metagenomes</taxon>
        <taxon>ecological metagenomes</taxon>
    </lineage>
</organism>
<dbReference type="SUPFAM" id="SSF53335">
    <property type="entry name" value="S-adenosyl-L-methionine-dependent methyltransferases"/>
    <property type="match status" value="1"/>
</dbReference>
<proteinExistence type="predicted"/>
<feature type="non-terminal residue" evidence="2">
    <location>
        <position position="1"/>
    </location>
</feature>
<keyword evidence="1" id="KW-0808">Transferase</keyword>
<dbReference type="AlphaFoldDB" id="A0A0F9CC13"/>
<evidence type="ECO:0000256" key="1">
    <source>
        <dbReference type="ARBA" id="ARBA00022679"/>
    </source>
</evidence>
<name>A0A0F9CC13_9ZZZZ</name>